<protein>
    <submittedName>
        <fullName evidence="2">Outer membrane lipoprotein carrier protein LolA</fullName>
    </submittedName>
</protein>
<dbReference type="InterPro" id="IPR029046">
    <property type="entry name" value="LolA/LolB/LppX"/>
</dbReference>
<keyword evidence="2" id="KW-0449">Lipoprotein</keyword>
<keyword evidence="1" id="KW-0732">Signal</keyword>
<dbReference type="InterPro" id="IPR004564">
    <property type="entry name" value="OM_lipoprot_carrier_LolA-like"/>
</dbReference>
<dbReference type="SUPFAM" id="SSF89392">
    <property type="entry name" value="Prokaryotic lipoproteins and lipoprotein localization factors"/>
    <property type="match status" value="1"/>
</dbReference>
<reference evidence="2" key="1">
    <citation type="submission" date="2020-09" db="EMBL/GenBank/DDBJ databases">
        <title>Bacillus faecalis sp. nov., a moderately halophilic bacterium isolated from cow faeces.</title>
        <authorList>
            <person name="Jiang L."/>
            <person name="Lee J."/>
        </authorList>
    </citation>
    <scope>NUCLEOTIDE SEQUENCE</scope>
    <source>
        <strain evidence="2">AGMB 02131</strain>
    </source>
</reference>
<dbReference type="Gene3D" id="2.50.20.10">
    <property type="entry name" value="Lipoprotein localisation LolA/LolB/LppX"/>
    <property type="match status" value="1"/>
</dbReference>
<dbReference type="InterPro" id="IPR052944">
    <property type="entry name" value="Sporulation_related"/>
</dbReference>
<name>A0A927D272_9BACI</name>
<proteinExistence type="predicted"/>
<accession>A0A927D272</accession>
<gene>
    <name evidence="2" type="ORF">IEO70_15205</name>
</gene>
<dbReference type="PANTHER" id="PTHR37507">
    <property type="entry name" value="SPORULATION PROTEIN YDCC"/>
    <property type="match status" value="1"/>
</dbReference>
<dbReference type="Proteomes" id="UP000602076">
    <property type="component" value="Unassembled WGS sequence"/>
</dbReference>
<feature type="signal peptide" evidence="1">
    <location>
        <begin position="1"/>
        <end position="19"/>
    </location>
</feature>
<evidence type="ECO:0000256" key="1">
    <source>
        <dbReference type="SAM" id="SignalP"/>
    </source>
</evidence>
<dbReference type="AlphaFoldDB" id="A0A927D272"/>
<dbReference type="PANTHER" id="PTHR37507:SF2">
    <property type="entry name" value="SPORULATION PROTEIN YDCC"/>
    <property type="match status" value="1"/>
</dbReference>
<keyword evidence="3" id="KW-1185">Reference proteome</keyword>
<feature type="chain" id="PRO_5038798828" evidence="1">
    <location>
        <begin position="20"/>
        <end position="334"/>
    </location>
</feature>
<dbReference type="PROSITE" id="PS51257">
    <property type="entry name" value="PROKAR_LIPOPROTEIN"/>
    <property type="match status" value="1"/>
</dbReference>
<dbReference type="RefSeq" id="WP_190999231.1">
    <property type="nucleotide sequence ID" value="NZ_JACXSI010000042.1"/>
</dbReference>
<dbReference type="CDD" id="cd16325">
    <property type="entry name" value="LolA"/>
    <property type="match status" value="1"/>
</dbReference>
<organism evidence="2 3">
    <name type="scientific">Peribacillus faecalis</name>
    <dbReference type="NCBI Taxonomy" id="2772559"/>
    <lineage>
        <taxon>Bacteria</taxon>
        <taxon>Bacillati</taxon>
        <taxon>Bacillota</taxon>
        <taxon>Bacilli</taxon>
        <taxon>Bacillales</taxon>
        <taxon>Bacillaceae</taxon>
        <taxon>Peribacillus</taxon>
    </lineage>
</organism>
<evidence type="ECO:0000313" key="3">
    <source>
        <dbReference type="Proteomes" id="UP000602076"/>
    </source>
</evidence>
<comment type="caution">
    <text evidence="2">The sequence shown here is derived from an EMBL/GenBank/DDBJ whole genome shotgun (WGS) entry which is preliminary data.</text>
</comment>
<dbReference type="EMBL" id="JACXSI010000042">
    <property type="protein sequence ID" value="MBD3109694.1"/>
    <property type="molecule type" value="Genomic_DNA"/>
</dbReference>
<evidence type="ECO:0000313" key="2">
    <source>
        <dbReference type="EMBL" id="MBD3109694.1"/>
    </source>
</evidence>
<sequence>MKKLLLLAVSIFVIAVLSACGQKSQEDVVQSLNKKMEEMKSYKAQAKMTLKMGEDPQVYDVEIWYKSPDFYRVELKNEKKEQSQMILRNKDGVYVLTPALNKSFHFESDWPKNSSQAYLYESLVKDIMEDPNATFKATENQYVFETKTRYQNSKMLPFQEVILNKKDLAPISVKIKDPDHNVLVTVEFSDVSFNPKIEDKAFDMKTNMTGAQLEIEALADMEQEEFVIRYPAEINGIELVDQEDIVTDSGERSILTYEGDRSFTMIAERAKVVETSSATSVLGDVVDLGFTVGAITDYSISWTYEGIDYTIASQNLSREEMVEIARSVYAPAVK</sequence>